<dbReference type="GO" id="GO:0008299">
    <property type="term" value="P:isoprenoid biosynthetic process"/>
    <property type="evidence" value="ECO:0007669"/>
    <property type="project" value="InterPro"/>
</dbReference>
<keyword evidence="4" id="KW-0479">Metal-binding</keyword>
<organism evidence="7 8">
    <name type="scientific">Aequoribacter fuscus</name>
    <dbReference type="NCBI Taxonomy" id="2518989"/>
    <lineage>
        <taxon>Bacteria</taxon>
        <taxon>Pseudomonadati</taxon>
        <taxon>Pseudomonadota</taxon>
        <taxon>Gammaproteobacteria</taxon>
        <taxon>Cellvibrionales</taxon>
        <taxon>Halieaceae</taxon>
        <taxon>Aequoribacter</taxon>
    </lineage>
</organism>
<accession>F3L4J7</accession>
<dbReference type="InterPro" id="IPR000092">
    <property type="entry name" value="Polyprenyl_synt"/>
</dbReference>
<keyword evidence="8" id="KW-1185">Reference proteome</keyword>
<dbReference type="AlphaFoldDB" id="F3L4J7"/>
<proteinExistence type="inferred from homology"/>
<sequence>MPHTNNTKITEGWTMDQTILAVASGAAAPTPPHAAGRSGVEEGLERAFKTTVQQAPSSLREPCREHFKKRGKHLRGKLAYSAARQYGSSSQAASSWAAAVELLHNASLVHDDLCDKDSKRRGQQTTFRQYGEAVAVCLGDYLIAKAYEFAARAGAESLHLLSSSISALVGGQAAEFASAGYPAWSEYEQIAVSKTAPLLGMGVVGAALINQQSAPEAELEHYFYHAALCFQMINDIRNFSGSDGAEAPCSDLANCRPNAVIASFTETLPKHLKARFSLWADKIRTGEIIADTVETREWWQRLCASDAFSDTAQRLHFHFNMASASLVRLPPNLQSVINPLNQWLALELTKTRHCMSKHRDN</sequence>
<name>F3L4J7_9GAMM</name>
<dbReference type="Proteomes" id="UP000005615">
    <property type="component" value="Unassembled WGS sequence"/>
</dbReference>
<evidence type="ECO:0000256" key="3">
    <source>
        <dbReference type="ARBA" id="ARBA00022679"/>
    </source>
</evidence>
<evidence type="ECO:0000256" key="4">
    <source>
        <dbReference type="ARBA" id="ARBA00022723"/>
    </source>
</evidence>
<dbReference type="PROSITE" id="PS00723">
    <property type="entry name" value="POLYPRENYL_SYNTHASE_1"/>
    <property type="match status" value="1"/>
</dbReference>
<dbReference type="SFLD" id="SFLDS00005">
    <property type="entry name" value="Isoprenoid_Synthase_Type_I"/>
    <property type="match status" value="1"/>
</dbReference>
<evidence type="ECO:0000313" key="8">
    <source>
        <dbReference type="Proteomes" id="UP000005615"/>
    </source>
</evidence>
<dbReference type="eggNOG" id="COG0142">
    <property type="taxonomic scope" value="Bacteria"/>
</dbReference>
<evidence type="ECO:0000313" key="7">
    <source>
        <dbReference type="EMBL" id="EGG28736.1"/>
    </source>
</evidence>
<keyword evidence="3 6" id="KW-0808">Transferase</keyword>
<evidence type="ECO:0000256" key="5">
    <source>
        <dbReference type="ARBA" id="ARBA00022842"/>
    </source>
</evidence>
<dbReference type="SUPFAM" id="SSF48576">
    <property type="entry name" value="Terpenoid synthases"/>
    <property type="match status" value="1"/>
</dbReference>
<evidence type="ECO:0000256" key="6">
    <source>
        <dbReference type="RuleBase" id="RU004466"/>
    </source>
</evidence>
<dbReference type="Gene3D" id="1.10.600.10">
    <property type="entry name" value="Farnesyl Diphosphate Synthase"/>
    <property type="match status" value="1"/>
</dbReference>
<dbReference type="PANTHER" id="PTHR12001">
    <property type="entry name" value="GERANYLGERANYL PYROPHOSPHATE SYNTHASE"/>
    <property type="match status" value="1"/>
</dbReference>
<dbReference type="GO" id="GO:0046872">
    <property type="term" value="F:metal ion binding"/>
    <property type="evidence" value="ECO:0007669"/>
    <property type="project" value="UniProtKB-KW"/>
</dbReference>
<comment type="cofactor">
    <cofactor evidence="1">
        <name>Mg(2+)</name>
        <dbReference type="ChEBI" id="CHEBI:18420"/>
    </cofactor>
</comment>
<dbReference type="STRING" id="2518989.IMCC3088_2598"/>
<comment type="caution">
    <text evidence="7">The sequence shown here is derived from an EMBL/GenBank/DDBJ whole genome shotgun (WGS) entry which is preliminary data.</text>
</comment>
<keyword evidence="5" id="KW-0460">Magnesium</keyword>
<evidence type="ECO:0000256" key="1">
    <source>
        <dbReference type="ARBA" id="ARBA00001946"/>
    </source>
</evidence>
<dbReference type="InterPro" id="IPR008949">
    <property type="entry name" value="Isoprenoid_synthase_dom_sf"/>
</dbReference>
<dbReference type="EMBL" id="AEIG01000085">
    <property type="protein sequence ID" value="EGG28736.1"/>
    <property type="molecule type" value="Genomic_DNA"/>
</dbReference>
<dbReference type="Pfam" id="PF00348">
    <property type="entry name" value="polyprenyl_synt"/>
    <property type="match status" value="1"/>
</dbReference>
<dbReference type="GO" id="GO:0004659">
    <property type="term" value="F:prenyltransferase activity"/>
    <property type="evidence" value="ECO:0007669"/>
    <property type="project" value="InterPro"/>
</dbReference>
<comment type="similarity">
    <text evidence="2 6">Belongs to the FPP/GGPP synthase family.</text>
</comment>
<evidence type="ECO:0000256" key="2">
    <source>
        <dbReference type="ARBA" id="ARBA00006706"/>
    </source>
</evidence>
<protein>
    <submittedName>
        <fullName evidence="7">Geranylgeranyl pyrophosphate synthase</fullName>
    </submittedName>
</protein>
<reference evidence="7 8" key="1">
    <citation type="journal article" date="2011" name="J. Bacteriol.">
        <title>Genome sequence of strain IMCC3088, a proteorhodopsin-containing marine bacterium belonging to the OM60/NOR5 clade.</title>
        <authorList>
            <person name="Jang Y."/>
            <person name="Oh H.M."/>
            <person name="Kang I."/>
            <person name="Lee K."/>
            <person name="Yang S.J."/>
            <person name="Cho J.C."/>
        </authorList>
    </citation>
    <scope>NUCLEOTIDE SEQUENCE [LARGE SCALE GENOMIC DNA]</scope>
    <source>
        <strain evidence="7 8">IMCC3088</strain>
    </source>
</reference>
<dbReference type="PANTHER" id="PTHR12001:SF85">
    <property type="entry name" value="SHORT CHAIN ISOPRENYL DIPHOSPHATE SYNTHASE"/>
    <property type="match status" value="1"/>
</dbReference>
<gene>
    <name evidence="7" type="ORF">IMCC3088_2598</name>
</gene>
<dbReference type="InterPro" id="IPR033749">
    <property type="entry name" value="Polyprenyl_synt_CS"/>
</dbReference>